<accession>A0A1R3JUW1</accession>
<sequence>MAYHHVEYLQKVGAEGFAIIEKLHYGSRRNNNKQSNHAPPPQKLAPNQYQEPHDHQEANYSYAAAKYQPHAAYGPVAAAPKQGYETWYILPVPQAPAKEGIQIISSNEAAERYDGMIFVDYYGYKTTKTIYRRPYY</sequence>
<protein>
    <submittedName>
        <fullName evidence="2">Uncharacterized protein</fullName>
    </submittedName>
</protein>
<dbReference type="PANTHER" id="PTHR33484:SF3">
    <property type="entry name" value="HYDROXYPROLINE-RICH GLYCOPROTEIN FAMILY PROTEIN"/>
    <property type="match status" value="1"/>
</dbReference>
<dbReference type="AlphaFoldDB" id="A0A1R3JUW1"/>
<organism evidence="2 3">
    <name type="scientific">Corchorus olitorius</name>
    <dbReference type="NCBI Taxonomy" id="93759"/>
    <lineage>
        <taxon>Eukaryota</taxon>
        <taxon>Viridiplantae</taxon>
        <taxon>Streptophyta</taxon>
        <taxon>Embryophyta</taxon>
        <taxon>Tracheophyta</taxon>
        <taxon>Spermatophyta</taxon>
        <taxon>Magnoliopsida</taxon>
        <taxon>eudicotyledons</taxon>
        <taxon>Gunneridae</taxon>
        <taxon>Pentapetalae</taxon>
        <taxon>rosids</taxon>
        <taxon>malvids</taxon>
        <taxon>Malvales</taxon>
        <taxon>Malvaceae</taxon>
        <taxon>Grewioideae</taxon>
        <taxon>Apeibeae</taxon>
        <taxon>Corchorus</taxon>
    </lineage>
</organism>
<proteinExistence type="predicted"/>
<evidence type="ECO:0000313" key="2">
    <source>
        <dbReference type="EMBL" id="OMO98541.1"/>
    </source>
</evidence>
<keyword evidence="3" id="KW-1185">Reference proteome</keyword>
<dbReference type="EMBL" id="AWUE01015329">
    <property type="protein sequence ID" value="OMO98541.1"/>
    <property type="molecule type" value="Genomic_DNA"/>
</dbReference>
<reference evidence="3" key="1">
    <citation type="submission" date="2013-09" db="EMBL/GenBank/DDBJ databases">
        <title>Corchorus olitorius genome sequencing.</title>
        <authorList>
            <person name="Alam M."/>
            <person name="Haque M.S."/>
            <person name="Islam M.S."/>
            <person name="Emdad E.M."/>
            <person name="Islam M.M."/>
            <person name="Ahmed B."/>
            <person name="Halim A."/>
            <person name="Hossen Q.M.M."/>
            <person name="Hossain M.Z."/>
            <person name="Ahmed R."/>
            <person name="Khan M.M."/>
            <person name="Islam R."/>
            <person name="Rashid M.M."/>
            <person name="Khan S.A."/>
            <person name="Rahman M.S."/>
            <person name="Alam M."/>
            <person name="Yahiya A.S."/>
            <person name="Khan M.S."/>
            <person name="Azam M.S."/>
            <person name="Haque T."/>
            <person name="Lashkar M.Z.H."/>
            <person name="Akhand A.I."/>
            <person name="Morshed G."/>
            <person name="Roy S."/>
            <person name="Uddin K.S."/>
            <person name="Rabeya T."/>
            <person name="Hossain A.S."/>
            <person name="Chowdhury A."/>
            <person name="Snigdha A.R."/>
            <person name="Mortoza M.S."/>
            <person name="Matin S.A."/>
            <person name="Hoque S.M.E."/>
            <person name="Islam M.K."/>
            <person name="Roy D.K."/>
            <person name="Haider R."/>
            <person name="Moosa M.M."/>
            <person name="Elias S.M."/>
            <person name="Hasan A.M."/>
            <person name="Jahan S."/>
            <person name="Shafiuddin M."/>
            <person name="Mahmood N."/>
            <person name="Shommy N.S."/>
        </authorList>
    </citation>
    <scope>NUCLEOTIDE SEQUENCE [LARGE SCALE GENOMIC DNA]</scope>
    <source>
        <strain evidence="3">cv. O-4</strain>
    </source>
</reference>
<dbReference type="PANTHER" id="PTHR33484">
    <property type="entry name" value="BNAC07G33360D PROTEIN"/>
    <property type="match status" value="1"/>
</dbReference>
<feature type="region of interest" description="Disordered" evidence="1">
    <location>
        <begin position="28"/>
        <end position="56"/>
    </location>
</feature>
<dbReference type="OrthoDB" id="973674at2759"/>
<dbReference type="Proteomes" id="UP000187203">
    <property type="component" value="Unassembled WGS sequence"/>
</dbReference>
<evidence type="ECO:0000313" key="3">
    <source>
        <dbReference type="Proteomes" id="UP000187203"/>
    </source>
</evidence>
<evidence type="ECO:0000256" key="1">
    <source>
        <dbReference type="SAM" id="MobiDB-lite"/>
    </source>
</evidence>
<gene>
    <name evidence="2" type="ORF">COLO4_13819</name>
</gene>
<comment type="caution">
    <text evidence="2">The sequence shown here is derived from an EMBL/GenBank/DDBJ whole genome shotgun (WGS) entry which is preliminary data.</text>
</comment>
<name>A0A1R3JUW1_9ROSI</name>